<dbReference type="AlphaFoldDB" id="A0A5C4XGP9"/>
<dbReference type="Gene3D" id="3.30.70.1990">
    <property type="match status" value="1"/>
</dbReference>
<dbReference type="Pfam" id="PF01593">
    <property type="entry name" value="Amino_oxidase"/>
    <property type="match status" value="1"/>
</dbReference>
<dbReference type="Gene3D" id="3.50.50.60">
    <property type="entry name" value="FAD/NAD(P)-binding domain"/>
    <property type="match status" value="1"/>
</dbReference>
<dbReference type="EMBL" id="VDMN01000004">
    <property type="protein sequence ID" value="TNM62319.1"/>
    <property type="molecule type" value="Genomic_DNA"/>
</dbReference>
<dbReference type="RefSeq" id="WP_139677944.1">
    <property type="nucleotide sequence ID" value="NZ_VDMN01000004.1"/>
</dbReference>
<keyword evidence="3" id="KW-1185">Reference proteome</keyword>
<dbReference type="OrthoDB" id="20837at2"/>
<name>A0A5C4XGP9_9HYPH</name>
<dbReference type="InterPro" id="IPR050464">
    <property type="entry name" value="Zeta_carotene_desat/Oxidored"/>
</dbReference>
<accession>A0A5C4XGP9</accession>
<dbReference type="SUPFAM" id="SSF51905">
    <property type="entry name" value="FAD/NAD(P)-binding domain"/>
    <property type="match status" value="1"/>
</dbReference>
<organism evidence="2 3">
    <name type="scientific">Aliirhizobium smilacinae</name>
    <dbReference type="NCBI Taxonomy" id="1395944"/>
    <lineage>
        <taxon>Bacteria</taxon>
        <taxon>Pseudomonadati</taxon>
        <taxon>Pseudomonadota</taxon>
        <taxon>Alphaproteobacteria</taxon>
        <taxon>Hyphomicrobiales</taxon>
        <taxon>Rhizobiaceae</taxon>
        <taxon>Aliirhizobium</taxon>
    </lineage>
</organism>
<comment type="caution">
    <text evidence="2">The sequence shown here is derived from an EMBL/GenBank/DDBJ whole genome shotgun (WGS) entry which is preliminary data.</text>
</comment>
<dbReference type="PANTHER" id="PTHR42923">
    <property type="entry name" value="PROTOPORPHYRINOGEN OXIDASE"/>
    <property type="match status" value="1"/>
</dbReference>
<sequence length="451" mass="50295">MTPLTQNFGQEAKKIAVIGSGISGLSCAWLLSKRNDVTLYEASDRLGGHANTASIDIGGRRIAVDTGFIVYNETNYPNLVALFEHLQVPTIASDMSFAASMDDGDFEYSGTGLKGLLGQKRNAFRPRFWAMLRDVFKFYREAPSLLDRSDTQDITLGDYLRDARYSATFINDHLMPMGAAIWSTTAAEMHDYPLHAFLRFFVNHGLLLLSGRPQWRTVDGGSREYVTRLAADFAGTTRLTASVSSIRRAANGVTVTDTSGRSDLFDDVVIAAHADEALNMLTDADQSEQDLLGAFGYTRNTAVLHSDPALMPRHRNVWSSWNYMNGAKKTGDQQLCVTYWMNRLQNLDTQNPVFLTLNPNREPLPHLVHGTYDYTHPRFDTRALKAQNELWQLQGINRTWFCGAYFGSGFHEDGLQSGLAVAEALGGIRRPWSVENESGRIRIGEFREAAE</sequence>
<dbReference type="FunFam" id="1.10.405.20:FF:000001">
    <property type="entry name" value="Amine oxidase"/>
    <property type="match status" value="1"/>
</dbReference>
<feature type="domain" description="Amine oxidase" evidence="1">
    <location>
        <begin position="22"/>
        <end position="301"/>
    </location>
</feature>
<dbReference type="Gene3D" id="1.10.405.20">
    <property type="match status" value="1"/>
</dbReference>
<dbReference type="Proteomes" id="UP000311605">
    <property type="component" value="Unassembled WGS sequence"/>
</dbReference>
<evidence type="ECO:0000313" key="3">
    <source>
        <dbReference type="Proteomes" id="UP000311605"/>
    </source>
</evidence>
<evidence type="ECO:0000313" key="2">
    <source>
        <dbReference type="EMBL" id="TNM62319.1"/>
    </source>
</evidence>
<dbReference type="PANTHER" id="PTHR42923:SF17">
    <property type="entry name" value="AMINE OXIDASE DOMAIN-CONTAINING PROTEIN"/>
    <property type="match status" value="1"/>
</dbReference>
<evidence type="ECO:0000259" key="1">
    <source>
        <dbReference type="Pfam" id="PF01593"/>
    </source>
</evidence>
<protein>
    <submittedName>
        <fullName evidence="2">FAD-dependent oxidoreductase</fullName>
    </submittedName>
</protein>
<dbReference type="InterPro" id="IPR002937">
    <property type="entry name" value="Amino_oxidase"/>
</dbReference>
<dbReference type="GO" id="GO:0016491">
    <property type="term" value="F:oxidoreductase activity"/>
    <property type="evidence" value="ECO:0007669"/>
    <property type="project" value="InterPro"/>
</dbReference>
<reference evidence="2 3" key="1">
    <citation type="submission" date="2019-06" db="EMBL/GenBank/DDBJ databases">
        <title>The draft genome of Rhizobium smilacinae PTYR-5.</title>
        <authorList>
            <person name="Liu L."/>
            <person name="Li L."/>
            <person name="Zhang X."/>
        </authorList>
    </citation>
    <scope>NUCLEOTIDE SEQUENCE [LARGE SCALE GENOMIC DNA]</scope>
    <source>
        <strain evidence="2 3">PTYR-5</strain>
    </source>
</reference>
<gene>
    <name evidence="2" type="ORF">FHP24_19780</name>
</gene>
<dbReference type="InterPro" id="IPR036188">
    <property type="entry name" value="FAD/NAD-bd_sf"/>
</dbReference>
<proteinExistence type="predicted"/>